<evidence type="ECO:0000256" key="3">
    <source>
        <dbReference type="ARBA" id="ARBA00022703"/>
    </source>
</evidence>
<keyword evidence="3" id="KW-0053">Apoptosis</keyword>
<evidence type="ECO:0000256" key="4">
    <source>
        <dbReference type="ARBA" id="ARBA00022801"/>
    </source>
</evidence>
<sequence>MDGGYTAADICMKQGYRNLAEWLRNQRKLTMREAEDVGPSGTYYNGTGLVIFLNYIRFVDANQYRKGACKDKRNIITTFNNLGYSIDYHENLSKPKTISILENLKQDKRLCFKDSLILIINSHGEDRKTFFTSDGGTHDINEIKILFTNTNCPQMKNKPKLLITNFCRGKSQERVTNIENVDNVSQEMEISTINDAESTRSTPLMIELSTHLGVICSVSEGVLSCRSEKTGSFFLQYICETLGNNPEEELNVIINTVADKMKATRLPHPTDLYERPFRKFVFKLRDAN</sequence>
<dbReference type="AlphaFoldDB" id="A0AAV2PYK0"/>
<reference evidence="6 7" key="1">
    <citation type="submission" date="2024-05" db="EMBL/GenBank/DDBJ databases">
        <authorList>
            <person name="Wallberg A."/>
        </authorList>
    </citation>
    <scope>NUCLEOTIDE SEQUENCE [LARGE SCALE GENOMIC DNA]</scope>
</reference>
<keyword evidence="4" id="KW-0378">Hydrolase</keyword>
<dbReference type="InterPro" id="IPR001309">
    <property type="entry name" value="Pept_C14_p20"/>
</dbReference>
<dbReference type="PROSITE" id="PS50208">
    <property type="entry name" value="CASPASE_P20"/>
    <property type="match status" value="1"/>
</dbReference>
<dbReference type="InterPro" id="IPR011600">
    <property type="entry name" value="Pept_C14_caspase"/>
</dbReference>
<evidence type="ECO:0000259" key="5">
    <source>
        <dbReference type="PROSITE" id="PS50208"/>
    </source>
</evidence>
<protein>
    <recommendedName>
        <fullName evidence="5">Caspase family p20 domain-containing protein</fullName>
    </recommendedName>
</protein>
<evidence type="ECO:0000313" key="7">
    <source>
        <dbReference type="Proteomes" id="UP001497623"/>
    </source>
</evidence>
<proteinExistence type="inferred from homology"/>
<dbReference type="Proteomes" id="UP001497623">
    <property type="component" value="Unassembled WGS sequence"/>
</dbReference>
<comment type="caution">
    <text evidence="6">The sequence shown here is derived from an EMBL/GenBank/DDBJ whole genome shotgun (WGS) entry which is preliminary data.</text>
</comment>
<dbReference type="PANTHER" id="PTHR47901">
    <property type="entry name" value="CASPASE RECRUITMENT DOMAIN-CONTAINING PROTEIN 18"/>
    <property type="match status" value="1"/>
</dbReference>
<evidence type="ECO:0000313" key="6">
    <source>
        <dbReference type="EMBL" id="CAL4067244.1"/>
    </source>
</evidence>
<dbReference type="GO" id="GO:0006508">
    <property type="term" value="P:proteolysis"/>
    <property type="evidence" value="ECO:0007669"/>
    <property type="project" value="UniProtKB-KW"/>
</dbReference>
<dbReference type="GO" id="GO:0004197">
    <property type="term" value="F:cysteine-type endopeptidase activity"/>
    <property type="evidence" value="ECO:0007669"/>
    <property type="project" value="InterPro"/>
</dbReference>
<dbReference type="EMBL" id="CAXKWB010002593">
    <property type="protein sequence ID" value="CAL4067244.1"/>
    <property type="molecule type" value="Genomic_DNA"/>
</dbReference>
<evidence type="ECO:0000256" key="2">
    <source>
        <dbReference type="ARBA" id="ARBA00022670"/>
    </source>
</evidence>
<dbReference type="SUPFAM" id="SSF52129">
    <property type="entry name" value="Caspase-like"/>
    <property type="match status" value="1"/>
</dbReference>
<evidence type="ECO:0000256" key="1">
    <source>
        <dbReference type="ARBA" id="ARBA00010134"/>
    </source>
</evidence>
<dbReference type="Gene3D" id="3.40.50.1460">
    <property type="match status" value="1"/>
</dbReference>
<dbReference type="PANTHER" id="PTHR47901:SF8">
    <property type="entry name" value="CASPASE-3"/>
    <property type="match status" value="1"/>
</dbReference>
<dbReference type="GO" id="GO:0006915">
    <property type="term" value="P:apoptotic process"/>
    <property type="evidence" value="ECO:0007669"/>
    <property type="project" value="UniProtKB-KW"/>
</dbReference>
<dbReference type="PRINTS" id="PR00376">
    <property type="entry name" value="IL1BCENZYME"/>
</dbReference>
<name>A0AAV2PYK0_MEGNR</name>
<accession>A0AAV2PYK0</accession>
<dbReference type="InterPro" id="IPR015917">
    <property type="entry name" value="Pept_C14A"/>
</dbReference>
<dbReference type="InterPro" id="IPR002398">
    <property type="entry name" value="Pept_C14"/>
</dbReference>
<keyword evidence="2" id="KW-0645">Protease</keyword>
<dbReference type="Pfam" id="PF00656">
    <property type="entry name" value="Peptidase_C14"/>
    <property type="match status" value="1"/>
</dbReference>
<comment type="similarity">
    <text evidence="1">Belongs to the peptidase C14A family.</text>
</comment>
<dbReference type="InterPro" id="IPR029030">
    <property type="entry name" value="Caspase-like_dom_sf"/>
</dbReference>
<feature type="domain" description="Caspase family p20" evidence="5">
    <location>
        <begin position="46"/>
        <end position="171"/>
    </location>
</feature>
<keyword evidence="7" id="KW-1185">Reference proteome</keyword>
<dbReference type="SMART" id="SM00115">
    <property type="entry name" value="CASc"/>
    <property type="match status" value="1"/>
</dbReference>
<gene>
    <name evidence="6" type="ORF">MNOR_LOCUS6320</name>
</gene>
<organism evidence="6 7">
    <name type="scientific">Meganyctiphanes norvegica</name>
    <name type="common">Northern krill</name>
    <name type="synonym">Thysanopoda norvegica</name>
    <dbReference type="NCBI Taxonomy" id="48144"/>
    <lineage>
        <taxon>Eukaryota</taxon>
        <taxon>Metazoa</taxon>
        <taxon>Ecdysozoa</taxon>
        <taxon>Arthropoda</taxon>
        <taxon>Crustacea</taxon>
        <taxon>Multicrustacea</taxon>
        <taxon>Malacostraca</taxon>
        <taxon>Eumalacostraca</taxon>
        <taxon>Eucarida</taxon>
        <taxon>Euphausiacea</taxon>
        <taxon>Euphausiidae</taxon>
        <taxon>Meganyctiphanes</taxon>
    </lineage>
</organism>